<gene>
    <name evidence="2" type="ORF">GCK32_017509</name>
</gene>
<comment type="caution">
    <text evidence="2">The sequence shown here is derived from an EMBL/GenBank/DDBJ whole genome shotgun (WGS) entry which is preliminary data.</text>
</comment>
<dbReference type="Proteomes" id="UP001331761">
    <property type="component" value="Unassembled WGS sequence"/>
</dbReference>
<protein>
    <submittedName>
        <fullName evidence="2">Uncharacterized protein</fullName>
    </submittedName>
</protein>
<dbReference type="AlphaFoldDB" id="A0AAN8G9I0"/>
<accession>A0AAN8G9I0</accession>
<evidence type="ECO:0000313" key="3">
    <source>
        <dbReference type="Proteomes" id="UP001331761"/>
    </source>
</evidence>
<feature type="region of interest" description="Disordered" evidence="1">
    <location>
        <begin position="1"/>
        <end position="35"/>
    </location>
</feature>
<proteinExistence type="predicted"/>
<organism evidence="2 3">
    <name type="scientific">Trichostrongylus colubriformis</name>
    <name type="common">Black scour worm</name>
    <dbReference type="NCBI Taxonomy" id="6319"/>
    <lineage>
        <taxon>Eukaryota</taxon>
        <taxon>Metazoa</taxon>
        <taxon>Ecdysozoa</taxon>
        <taxon>Nematoda</taxon>
        <taxon>Chromadorea</taxon>
        <taxon>Rhabditida</taxon>
        <taxon>Rhabditina</taxon>
        <taxon>Rhabditomorpha</taxon>
        <taxon>Strongyloidea</taxon>
        <taxon>Trichostrongylidae</taxon>
        <taxon>Trichostrongylus</taxon>
    </lineage>
</organism>
<sequence>MGVLNSSLSRTLKKQNDFRPGSVPRQSNEPAYQRSETLRLIKEEEGKPRGNLSDHPNPQGLPTCFICNRPIL</sequence>
<dbReference type="EMBL" id="WIXE01000291">
    <property type="protein sequence ID" value="KAK5986725.1"/>
    <property type="molecule type" value="Genomic_DNA"/>
</dbReference>
<evidence type="ECO:0000313" key="2">
    <source>
        <dbReference type="EMBL" id="KAK5986725.1"/>
    </source>
</evidence>
<feature type="compositionally biased region" description="Polar residues" evidence="1">
    <location>
        <begin position="1"/>
        <end position="10"/>
    </location>
</feature>
<keyword evidence="3" id="KW-1185">Reference proteome</keyword>
<evidence type="ECO:0000256" key="1">
    <source>
        <dbReference type="SAM" id="MobiDB-lite"/>
    </source>
</evidence>
<name>A0AAN8G9I0_TRICO</name>
<reference evidence="2 3" key="1">
    <citation type="submission" date="2019-10" db="EMBL/GenBank/DDBJ databases">
        <title>Assembly and Annotation for the nematode Trichostrongylus colubriformis.</title>
        <authorList>
            <person name="Martin J."/>
        </authorList>
    </citation>
    <scope>NUCLEOTIDE SEQUENCE [LARGE SCALE GENOMIC DNA]</scope>
    <source>
        <strain evidence="2">G859</strain>
        <tissue evidence="2">Whole worm</tissue>
    </source>
</reference>